<proteinExistence type="predicted"/>
<accession>A0ABP3KDA8</accession>
<name>A0ABP3KDA8_9LACT</name>
<gene>
    <name evidence="1" type="ORF">GCM10008936_04010</name>
</gene>
<dbReference type="InterPro" id="IPR029149">
    <property type="entry name" value="Creatin/AminoP/Spt16_N"/>
</dbReference>
<evidence type="ECO:0000313" key="2">
    <source>
        <dbReference type="Proteomes" id="UP001410648"/>
    </source>
</evidence>
<reference evidence="2" key="1">
    <citation type="journal article" date="2019" name="Int. J. Syst. Evol. Microbiol.">
        <title>The Global Catalogue of Microorganisms (GCM) 10K type strain sequencing project: providing services to taxonomists for standard genome sequencing and annotation.</title>
        <authorList>
            <consortium name="The Broad Institute Genomics Platform"/>
            <consortium name="The Broad Institute Genome Sequencing Center for Infectious Disease"/>
            <person name="Wu L."/>
            <person name="Ma J."/>
        </authorList>
    </citation>
    <scope>NUCLEOTIDE SEQUENCE [LARGE SCALE GENOMIC DNA]</scope>
    <source>
        <strain evidence="2">JCM 14232</strain>
    </source>
</reference>
<keyword evidence="2" id="KW-1185">Reference proteome</keyword>
<dbReference type="Gene3D" id="3.90.230.10">
    <property type="entry name" value="Creatinase/methionine aminopeptidase superfamily"/>
    <property type="match status" value="1"/>
</dbReference>
<organism evidence="1 2">
    <name type="scientific">Alkalibacterium indicireducens</name>
    <dbReference type="NCBI Taxonomy" id="398758"/>
    <lineage>
        <taxon>Bacteria</taxon>
        <taxon>Bacillati</taxon>
        <taxon>Bacillota</taxon>
        <taxon>Bacilli</taxon>
        <taxon>Lactobacillales</taxon>
        <taxon>Carnobacteriaceae</taxon>
        <taxon>Alkalibacterium</taxon>
    </lineage>
</organism>
<dbReference type="CDD" id="cd01066">
    <property type="entry name" value="APP_MetAP"/>
    <property type="match status" value="1"/>
</dbReference>
<dbReference type="InterPro" id="IPR036005">
    <property type="entry name" value="Creatinase/aminopeptidase-like"/>
</dbReference>
<dbReference type="SUPFAM" id="SSF55920">
    <property type="entry name" value="Creatinase/aminopeptidase"/>
    <property type="match status" value="1"/>
</dbReference>
<sequence length="460" mass="51171">MGMTVVVVVKKVKKPEMDNIRSKVMLTDETIQERLNKVLERMKDNELSSLIIYADKEHGSSFEYLVGFIPRFEEALLVLNQDGSATLILGNENISKAPHARIKAFGRKCALFSLPNQPMGELDDLAAVLQETDIDTSSQVGLVGWKLIPGMTRQFDIPQFIVSALETVAGKDKLVNTTALLIGPENGARVTINANEAAHYEYGAALASDAVLDAMNSLTVGVSELEVGNRLNRDGQYNNVVTICAFGDRFIKGNLYPTDNRLEKGDKVALTVSYKGGLSSRSGYAVTNEEELAGVDEGYLEEVVMPYFEAYHYWLTNLKIGVRGGDFYDAFNTFYPQDTYGWHLCPGHLTADEEWLSSPFYKGSEAVVQSGMLFQVDFIPSQTGHNGVSAESTVLLADDELKQAIRADYPDMWKRIESRRAYLRDELGIQLPEDVLPMAGTLAYYRPYMLNDEYALTIEN</sequence>
<dbReference type="Gene3D" id="3.40.350.10">
    <property type="entry name" value="Creatinase/prolidase N-terminal domain"/>
    <property type="match status" value="1"/>
</dbReference>
<protein>
    <submittedName>
        <fullName evidence="1">M24 family metallopeptidase</fullName>
    </submittedName>
</protein>
<dbReference type="Proteomes" id="UP001410648">
    <property type="component" value="Unassembled WGS sequence"/>
</dbReference>
<dbReference type="EMBL" id="BAAADA010000032">
    <property type="protein sequence ID" value="GAA0476845.1"/>
    <property type="molecule type" value="Genomic_DNA"/>
</dbReference>
<comment type="caution">
    <text evidence="1">The sequence shown here is derived from an EMBL/GenBank/DDBJ whole genome shotgun (WGS) entry which is preliminary data.</text>
</comment>
<evidence type="ECO:0000313" key="1">
    <source>
        <dbReference type="EMBL" id="GAA0476845.1"/>
    </source>
</evidence>